<keyword evidence="1" id="KW-0808">Transferase</keyword>
<keyword evidence="1" id="KW-0132">Cell division</keyword>
<dbReference type="GO" id="GO:0016757">
    <property type="term" value="F:glycosyltransferase activity"/>
    <property type="evidence" value="ECO:0007669"/>
    <property type="project" value="UniProtKB-KW"/>
</dbReference>
<reference evidence="1 2" key="1">
    <citation type="journal article" date="2014" name="Genome Announc.">
        <title>Draft Genome Sequences of Two Vibrionaceae Species, Vibrio ponticus C121 and Photobacterium aphoticum C119, Isolated as Coral Reef Microbiota.</title>
        <authorList>
            <person name="Al-saari N."/>
            <person name="Meirelles P.M."/>
            <person name="Mino S."/>
            <person name="Suda W."/>
            <person name="Oshima K."/>
            <person name="Hattori M."/>
            <person name="Ohkuma M."/>
            <person name="Thompson F.L."/>
            <person name="Gomez-Gil B."/>
            <person name="Sawabe T."/>
            <person name="Sawabe T."/>
        </authorList>
    </citation>
    <scope>NUCLEOTIDE SEQUENCE [LARGE SCALE GENOMIC DNA]</scope>
    <source>
        <strain evidence="1 2">JCM 19237</strain>
    </source>
</reference>
<dbReference type="GO" id="GO:0008658">
    <property type="term" value="F:penicillin binding"/>
    <property type="evidence" value="ECO:0007669"/>
    <property type="project" value="InterPro"/>
</dbReference>
<dbReference type="InterPro" id="IPR036138">
    <property type="entry name" value="PBP_dimer_sf"/>
</dbReference>
<protein>
    <submittedName>
        <fullName evidence="1">Cell division protein FtsI</fullName>
        <ecNumber evidence="1">2.4.1.129</ecNumber>
    </submittedName>
</protein>
<accession>A0A090QW36</accession>
<keyword evidence="1" id="KW-0131">Cell cycle</keyword>
<gene>
    <name evidence="1" type="ORF">JCM19237_2554</name>
</gene>
<dbReference type="GO" id="GO:0051301">
    <property type="term" value="P:cell division"/>
    <property type="evidence" value="ECO:0007669"/>
    <property type="project" value="UniProtKB-KW"/>
</dbReference>
<keyword evidence="1" id="KW-0328">Glycosyltransferase</keyword>
<comment type="caution">
    <text evidence="1">The sequence shown here is derived from an EMBL/GenBank/DDBJ whole genome shotgun (WGS) entry which is preliminary data.</text>
</comment>
<evidence type="ECO:0000313" key="2">
    <source>
        <dbReference type="Proteomes" id="UP000029227"/>
    </source>
</evidence>
<dbReference type="SUPFAM" id="SSF56519">
    <property type="entry name" value="Penicillin binding protein dimerisation domain"/>
    <property type="match status" value="1"/>
</dbReference>
<dbReference type="EC" id="2.4.1.129" evidence="1"/>
<proteinExistence type="predicted"/>
<dbReference type="AlphaFoldDB" id="A0A090QW36"/>
<dbReference type="STRING" id="754436.JCM19237_2554"/>
<sequence>MRSLRVKAMPSARGIISDRNGEPLAVSVPVQAVWADPVQIFKEGGWYSVSAGMLWPMSWVWIAKNYSTV</sequence>
<dbReference type="EMBL" id="BBMN01000011">
    <property type="protein sequence ID" value="GAL06463.1"/>
    <property type="molecule type" value="Genomic_DNA"/>
</dbReference>
<dbReference type="eggNOG" id="COG0768">
    <property type="taxonomic scope" value="Bacteria"/>
</dbReference>
<evidence type="ECO:0000313" key="1">
    <source>
        <dbReference type="EMBL" id="GAL06463.1"/>
    </source>
</evidence>
<dbReference type="Proteomes" id="UP000029227">
    <property type="component" value="Unassembled WGS sequence"/>
</dbReference>
<name>A0A090QW36_9GAMM</name>
<dbReference type="Gene3D" id="3.90.1310.10">
    <property type="entry name" value="Penicillin-binding protein 2a (Domain 2)"/>
    <property type="match status" value="1"/>
</dbReference>
<organism evidence="1 2">
    <name type="scientific">Photobacterium aphoticum</name>
    <dbReference type="NCBI Taxonomy" id="754436"/>
    <lineage>
        <taxon>Bacteria</taxon>
        <taxon>Pseudomonadati</taxon>
        <taxon>Pseudomonadota</taxon>
        <taxon>Gammaproteobacteria</taxon>
        <taxon>Vibrionales</taxon>
        <taxon>Vibrionaceae</taxon>
        <taxon>Photobacterium</taxon>
    </lineage>
</organism>